<feature type="region of interest" description="Disordered" evidence="6">
    <location>
        <begin position="671"/>
        <end position="693"/>
    </location>
</feature>
<protein>
    <recommendedName>
        <fullName evidence="5">Cilia- and flagella-associated protein 251</fullName>
    </recommendedName>
</protein>
<dbReference type="PANTHER" id="PTHR13720:SF13">
    <property type="entry name" value="CILIA- AND FLAGELLA-ASSOCIATED PROTEIN 251"/>
    <property type="match status" value="1"/>
</dbReference>
<dbReference type="STRING" id="329046.A0A1Y2CVR3"/>
<proteinExistence type="predicted"/>
<evidence type="ECO:0000256" key="6">
    <source>
        <dbReference type="SAM" id="MobiDB-lite"/>
    </source>
</evidence>
<evidence type="ECO:0000313" key="8">
    <source>
        <dbReference type="Proteomes" id="UP000193642"/>
    </source>
</evidence>
<evidence type="ECO:0000256" key="1">
    <source>
        <dbReference type="ARBA" id="ARBA00004138"/>
    </source>
</evidence>
<dbReference type="InterPro" id="IPR015943">
    <property type="entry name" value="WD40/YVTN_repeat-like_dom_sf"/>
</dbReference>
<evidence type="ECO:0000256" key="5">
    <source>
        <dbReference type="ARBA" id="ARBA00040994"/>
    </source>
</evidence>
<keyword evidence="2" id="KW-0853">WD repeat</keyword>
<reference evidence="7 8" key="1">
    <citation type="submission" date="2016-07" db="EMBL/GenBank/DDBJ databases">
        <title>Pervasive Adenine N6-methylation of Active Genes in Fungi.</title>
        <authorList>
            <consortium name="DOE Joint Genome Institute"/>
            <person name="Mondo S.J."/>
            <person name="Dannebaum R.O."/>
            <person name="Kuo R.C."/>
            <person name="Labutti K."/>
            <person name="Haridas S."/>
            <person name="Kuo A."/>
            <person name="Salamov A."/>
            <person name="Ahrendt S.R."/>
            <person name="Lipzen A."/>
            <person name="Sullivan W."/>
            <person name="Andreopoulos W.B."/>
            <person name="Clum A."/>
            <person name="Lindquist E."/>
            <person name="Daum C."/>
            <person name="Ramamoorthy G.K."/>
            <person name="Gryganskyi A."/>
            <person name="Culley D."/>
            <person name="Magnuson J.K."/>
            <person name="James T.Y."/>
            <person name="O'Malley M.A."/>
            <person name="Stajich J.E."/>
            <person name="Spatafora J.W."/>
            <person name="Visel A."/>
            <person name="Grigoriev I.V."/>
        </authorList>
    </citation>
    <scope>NUCLEOTIDE SEQUENCE [LARGE SCALE GENOMIC DNA]</scope>
    <source>
        <strain evidence="7 8">JEL800</strain>
    </source>
</reference>
<dbReference type="InterPro" id="IPR036322">
    <property type="entry name" value="WD40_repeat_dom_sf"/>
</dbReference>
<dbReference type="Proteomes" id="UP000193642">
    <property type="component" value="Unassembled WGS sequence"/>
</dbReference>
<dbReference type="SMART" id="SM00320">
    <property type="entry name" value="WD40"/>
    <property type="match status" value="8"/>
</dbReference>
<accession>A0A1Y2CVR3</accession>
<dbReference type="AlphaFoldDB" id="A0A1Y2CVR3"/>
<dbReference type="PANTHER" id="PTHR13720">
    <property type="entry name" value="WD-40 REPEAT PROTEIN"/>
    <property type="match status" value="1"/>
</dbReference>
<comment type="caution">
    <text evidence="7">The sequence shown here is derived from an EMBL/GenBank/DDBJ whole genome shotgun (WGS) entry which is preliminary data.</text>
</comment>
<evidence type="ECO:0000256" key="4">
    <source>
        <dbReference type="ARBA" id="ARBA00023273"/>
    </source>
</evidence>
<keyword evidence="4" id="KW-0966">Cell projection</keyword>
<keyword evidence="8" id="KW-1185">Reference proteome</keyword>
<evidence type="ECO:0000256" key="3">
    <source>
        <dbReference type="ARBA" id="ARBA00022737"/>
    </source>
</evidence>
<dbReference type="EMBL" id="MCGO01000006">
    <property type="protein sequence ID" value="ORY51113.1"/>
    <property type="molecule type" value="Genomic_DNA"/>
</dbReference>
<organism evidence="7 8">
    <name type="scientific">Rhizoclosmatium globosum</name>
    <dbReference type="NCBI Taxonomy" id="329046"/>
    <lineage>
        <taxon>Eukaryota</taxon>
        <taxon>Fungi</taxon>
        <taxon>Fungi incertae sedis</taxon>
        <taxon>Chytridiomycota</taxon>
        <taxon>Chytridiomycota incertae sedis</taxon>
        <taxon>Chytridiomycetes</taxon>
        <taxon>Chytridiales</taxon>
        <taxon>Chytriomycetaceae</taxon>
        <taxon>Rhizoclosmatium</taxon>
    </lineage>
</organism>
<sequence>MDQKHVLNLSWTFGLNRNIVGGVFTLADGPNRKILFYASSHTGVLFDWIEGKQQVLQGHIKSHIEYKKCNEISATAVTSNKRWVVTADKGVSPVLIVWDTMPHMIHQHLAKLVPGSPAGPPLLNAVPIKTIFEIHSGTGVVACEFSKDMKYLATLGAEEKQTIQIWDWSAETDTPLCKLEIEGEPQRTLKINPEDSFEIMTNGSETVNFFIWDKDGSIVKNVPLLASKDFLHTPAKFTYSMFIPTKHQAITATVDGDVIIWANHSLNNLSMDLGKGKYACVKFMKLHQSAINYVTTIGDQYVVTGGEEGSIKIFDLQLRLIIWFEKLKAGPITSISFCSSFTKPIDSRDSIVPDLNIPELVLCTKHSRVLLLSKQDLRNVKTPPVKARIGSADKNGEVLGVTEEGPDVHVLHETQYQSVHGLAAHPKLPRFVVGGYSGLLQIWDYSAKNVVVSRLFEIVHVDEDPHTPLTKKKKPVVEHLKIESIAFSADGEFGGFENGTLRILDANTLLEIDGQRSVTGDIMTPYYIVAKDHPENDFGCRVTNVAFSACGKFFAASDSQFAVTLFKKETRIGPKKNIDGVGRAVEKLASGEKYTVWMQIGKCKAHYKDIICDSHVHSPTALEPTRVRLLSVSTDRHCAEYDTDTSTITSGIKLISLKRIEQTSRPLAATWHPSLSLTNKPPQPESHNPALPNKDEIASISADTFILTCNSDYKIRLHNSNTQLCRKTVLGPTFGGNLNSLVIMPDIGTTDSFNYVAYSTHEKVVGLTKMPFDGNPHKFMGLIAHPCQVSKIASTFDGCFLLTAGLQDATVHMWSVNPTALDTQIAIGGKELEPFLDMLDESGAGETGAFYREMEDYFYYAQLRSQGEDAATTRLIQDTVGIMYINHRPVFDHSEEDLLAALKYAVKLTPGLTDEKRDSIKTINSETTVTKDGLYSLLQQYGEVMTKEDLQTSFRAMLLNDPVYNGTLPEKFTGRQFIEELLGLQPTVVNGAAPASEK</sequence>
<dbReference type="InterPro" id="IPR050630">
    <property type="entry name" value="WD_repeat_EMAP"/>
</dbReference>
<evidence type="ECO:0000313" key="7">
    <source>
        <dbReference type="EMBL" id="ORY51113.1"/>
    </source>
</evidence>
<dbReference type="GO" id="GO:0031514">
    <property type="term" value="C:motile cilium"/>
    <property type="evidence" value="ECO:0007669"/>
    <property type="project" value="TreeGrafter"/>
</dbReference>
<dbReference type="Pfam" id="PF00400">
    <property type="entry name" value="WD40"/>
    <property type="match status" value="1"/>
</dbReference>
<comment type="subcellular location">
    <subcellularLocation>
        <location evidence="1">Cell projection</location>
        <location evidence="1">Cilium</location>
    </subcellularLocation>
</comment>
<evidence type="ECO:0000256" key="2">
    <source>
        <dbReference type="ARBA" id="ARBA00022574"/>
    </source>
</evidence>
<name>A0A1Y2CVR3_9FUNG</name>
<dbReference type="SUPFAM" id="SSF50978">
    <property type="entry name" value="WD40 repeat-like"/>
    <property type="match status" value="3"/>
</dbReference>
<dbReference type="InterPro" id="IPR001680">
    <property type="entry name" value="WD40_rpt"/>
</dbReference>
<dbReference type="Gene3D" id="2.130.10.10">
    <property type="entry name" value="YVTN repeat-like/Quinoprotein amine dehydrogenase"/>
    <property type="match status" value="2"/>
</dbReference>
<keyword evidence="3" id="KW-0677">Repeat</keyword>
<dbReference type="OrthoDB" id="6252103at2759"/>
<gene>
    <name evidence="7" type="ORF">BCR33DRAFT_780966</name>
</gene>